<dbReference type="AlphaFoldDB" id="A0A7G8PV55"/>
<feature type="transmembrane region" description="Helical" evidence="1">
    <location>
        <begin position="74"/>
        <end position="91"/>
    </location>
</feature>
<keyword evidence="4" id="KW-1185">Reference proteome</keyword>
<proteinExistence type="predicted"/>
<keyword evidence="1" id="KW-1133">Transmembrane helix</keyword>
<feature type="domain" description="Sulfatase N-terminal" evidence="2">
    <location>
        <begin position="213"/>
        <end position="444"/>
    </location>
</feature>
<dbReference type="SUPFAM" id="SSF53649">
    <property type="entry name" value="Alkaline phosphatase-like"/>
    <property type="match status" value="1"/>
</dbReference>
<feature type="transmembrane region" description="Helical" evidence="1">
    <location>
        <begin position="12"/>
        <end position="31"/>
    </location>
</feature>
<dbReference type="EMBL" id="CP052909">
    <property type="protein sequence ID" value="QNJ98221.1"/>
    <property type="molecule type" value="Genomic_DNA"/>
</dbReference>
<dbReference type="InterPro" id="IPR017850">
    <property type="entry name" value="Alkaline_phosphatase_core_sf"/>
</dbReference>
<dbReference type="KEGG" id="alti:ALE3EI_1669"/>
<evidence type="ECO:0000256" key="1">
    <source>
        <dbReference type="SAM" id="Phobius"/>
    </source>
</evidence>
<organism evidence="3 4">
    <name type="scientific">Constantimarinum furrinae</name>
    <dbReference type="NCBI Taxonomy" id="2562285"/>
    <lineage>
        <taxon>Bacteria</taxon>
        <taxon>Pseudomonadati</taxon>
        <taxon>Bacteroidota</taxon>
        <taxon>Flavobacteriia</taxon>
        <taxon>Flavobacteriales</taxon>
        <taxon>Flavobacteriaceae</taxon>
        <taxon>Altibacter/Constantimarinum group</taxon>
        <taxon>Constantimarinum</taxon>
    </lineage>
</organism>
<feature type="transmembrane region" description="Helical" evidence="1">
    <location>
        <begin position="43"/>
        <end position="62"/>
    </location>
</feature>
<accession>A0A7G8PV55</accession>
<evidence type="ECO:0000313" key="4">
    <source>
        <dbReference type="Proteomes" id="UP000515514"/>
    </source>
</evidence>
<evidence type="ECO:0000259" key="2">
    <source>
        <dbReference type="Pfam" id="PF00884"/>
    </source>
</evidence>
<dbReference type="Gene3D" id="3.40.720.10">
    <property type="entry name" value="Alkaline Phosphatase, subunit A"/>
    <property type="match status" value="1"/>
</dbReference>
<sequence length="489" mass="56351">MKSDSGSKRIVRVSPIDAAIAAGLYPVFFYFTNNYTLVNTWEHLGYFALMFLLVPAVVFLIADRVFRWSFLSKWHKYVLPFLNSFVFLFLLKVCLYAGLQKKLILVILVLASVFSFFLYRHLKKLILLQFLLAAIGLFTLVPTVIKQLSFSTEWMKQPDDIASATFKKKPNVYFIEPDGYVNFSELKRGYYNYDNSDFENFVATQGFTHYADFRSNYASTLATNSATFMMKHHYYNKGTSFSEAIDARNVIISDNTVLNVFKKNGYKTHFLAEKPYLLLNRPEMGYDETNLDYGEVGFIGTGLGTRQDLMIPLKQYLAIESTQPKFFFVQIFNPGHIGRRAGKTAGAEEERRLWLESLERGNAVLKDMISAIKENDPEALIVLMADHGGFVGMDYTNQTYEKLQDRDLIYSIFSSNLLIHWPNDDIPEYDTTLISSVNLFRILFAYLTENEEYLEHLQDDESFVIVNKGAPKGVYRYLDNEGKVVFEKL</sequence>
<reference evidence="3 4" key="1">
    <citation type="submission" date="2020-04" db="EMBL/GenBank/DDBJ databases">
        <title>Genome sequence of Altibacter aquimarinus strain ALE3EI.</title>
        <authorList>
            <person name="Oh H.-M."/>
            <person name="Jang D."/>
        </authorList>
    </citation>
    <scope>NUCLEOTIDE SEQUENCE [LARGE SCALE GENOMIC DNA]</scope>
    <source>
        <strain evidence="3 4">ALE3EI</strain>
    </source>
</reference>
<name>A0A7G8PV55_9FLAO</name>
<keyword evidence="1" id="KW-0812">Transmembrane</keyword>
<dbReference type="Pfam" id="PF00884">
    <property type="entry name" value="Sulfatase"/>
    <property type="match status" value="1"/>
</dbReference>
<dbReference type="InterPro" id="IPR000917">
    <property type="entry name" value="Sulfatase_N"/>
</dbReference>
<gene>
    <name evidence="3" type="ORF">ALE3EI_1669</name>
</gene>
<protein>
    <recommendedName>
        <fullName evidence="2">Sulfatase N-terminal domain-containing protein</fullName>
    </recommendedName>
</protein>
<dbReference type="Proteomes" id="UP000515514">
    <property type="component" value="Chromosome"/>
</dbReference>
<keyword evidence="1" id="KW-0472">Membrane</keyword>
<dbReference type="RefSeq" id="WP_186987829.1">
    <property type="nucleotide sequence ID" value="NZ_CP052909.1"/>
</dbReference>
<evidence type="ECO:0000313" key="3">
    <source>
        <dbReference type="EMBL" id="QNJ98221.1"/>
    </source>
</evidence>
<feature type="transmembrane region" description="Helical" evidence="1">
    <location>
        <begin position="126"/>
        <end position="145"/>
    </location>
</feature>
<feature type="transmembrane region" description="Helical" evidence="1">
    <location>
        <begin position="103"/>
        <end position="119"/>
    </location>
</feature>